<dbReference type="NCBIfam" id="TIGR03477">
    <property type="entry name" value="DMSO_red_II_gam"/>
    <property type="match status" value="1"/>
</dbReference>
<keyword evidence="5" id="KW-0408">Iron</keyword>
<dbReference type="STRING" id="767519.SAMN05216559_0331"/>
<evidence type="ECO:0000256" key="4">
    <source>
        <dbReference type="ARBA" id="ARBA00022982"/>
    </source>
</evidence>
<dbReference type="RefSeq" id="WP_089813266.1">
    <property type="nucleotide sequence ID" value="NZ_FOZK01000001.1"/>
</dbReference>
<dbReference type="GO" id="GO:0020037">
    <property type="term" value="F:heme binding"/>
    <property type="evidence" value="ECO:0007669"/>
    <property type="project" value="InterPro"/>
</dbReference>
<gene>
    <name evidence="8" type="ORF">SAMN05216559_0331</name>
</gene>
<dbReference type="GO" id="GO:0046872">
    <property type="term" value="F:metal ion binding"/>
    <property type="evidence" value="ECO:0007669"/>
    <property type="project" value="UniProtKB-KW"/>
</dbReference>
<protein>
    <submittedName>
        <fullName evidence="8">Complex iron-sulfur molybdoenzyme family reductase subunit gamma</fullName>
    </submittedName>
</protein>
<dbReference type="Proteomes" id="UP000199062">
    <property type="component" value="Unassembled WGS sequence"/>
</dbReference>
<keyword evidence="9" id="KW-1185">Reference proteome</keyword>
<evidence type="ECO:0000313" key="9">
    <source>
        <dbReference type="Proteomes" id="UP000199062"/>
    </source>
</evidence>
<keyword evidence="4" id="KW-0249">Electron transport</keyword>
<name>A0A1I6K7S7_9EURY</name>
<dbReference type="CDD" id="cd09623">
    <property type="entry name" value="DOMON_EBDH"/>
    <property type="match status" value="1"/>
</dbReference>
<evidence type="ECO:0000256" key="5">
    <source>
        <dbReference type="ARBA" id="ARBA00023004"/>
    </source>
</evidence>
<dbReference type="Pfam" id="PF09459">
    <property type="entry name" value="EB_dh"/>
    <property type="match status" value="2"/>
</dbReference>
<keyword evidence="6" id="KW-1133">Transmembrane helix</keyword>
<evidence type="ECO:0000313" key="8">
    <source>
        <dbReference type="EMBL" id="SFR87272.1"/>
    </source>
</evidence>
<evidence type="ECO:0000256" key="6">
    <source>
        <dbReference type="SAM" id="Phobius"/>
    </source>
</evidence>
<keyword evidence="3" id="KW-0479">Metal-binding</keyword>
<organism evidence="8 9">
    <name type="scientific">Halomicrobium zhouii</name>
    <dbReference type="NCBI Taxonomy" id="767519"/>
    <lineage>
        <taxon>Archaea</taxon>
        <taxon>Methanobacteriati</taxon>
        <taxon>Methanobacteriota</taxon>
        <taxon>Stenosarchaea group</taxon>
        <taxon>Halobacteria</taxon>
        <taxon>Halobacteriales</taxon>
        <taxon>Haloarculaceae</taxon>
        <taxon>Halomicrobium</taxon>
    </lineage>
</organism>
<feature type="transmembrane region" description="Helical" evidence="6">
    <location>
        <begin position="258"/>
        <end position="278"/>
    </location>
</feature>
<dbReference type="EMBL" id="FOZK01000001">
    <property type="protein sequence ID" value="SFR87272.1"/>
    <property type="molecule type" value="Genomic_DNA"/>
</dbReference>
<accession>A0A1I6K7S7</accession>
<proteinExistence type="predicted"/>
<keyword evidence="6" id="KW-0472">Membrane</keyword>
<dbReference type="OrthoDB" id="145826at2157"/>
<keyword evidence="6" id="KW-0812">Transmembrane</keyword>
<evidence type="ECO:0000256" key="3">
    <source>
        <dbReference type="ARBA" id="ARBA00022723"/>
    </source>
</evidence>
<dbReference type="Gene3D" id="2.60.40.1190">
    <property type="match status" value="1"/>
</dbReference>
<keyword evidence="2" id="KW-0349">Heme</keyword>
<evidence type="ECO:0000259" key="7">
    <source>
        <dbReference type="SMART" id="SM00887"/>
    </source>
</evidence>
<evidence type="ECO:0000256" key="2">
    <source>
        <dbReference type="ARBA" id="ARBA00022617"/>
    </source>
</evidence>
<dbReference type="SMART" id="SM00887">
    <property type="entry name" value="EB_dh"/>
    <property type="match status" value="1"/>
</dbReference>
<evidence type="ECO:0000256" key="1">
    <source>
        <dbReference type="ARBA" id="ARBA00022448"/>
    </source>
</evidence>
<dbReference type="InterPro" id="IPR017838">
    <property type="entry name" value="DMSO_Rdtase_II_haem_b-bd_su"/>
</dbReference>
<reference evidence="8 9" key="1">
    <citation type="submission" date="2016-10" db="EMBL/GenBank/DDBJ databases">
        <authorList>
            <person name="de Groot N.N."/>
        </authorList>
    </citation>
    <scope>NUCLEOTIDE SEQUENCE [LARGE SCALE GENOMIC DNA]</scope>
    <source>
        <strain evidence="8 9">CGMCC 1.10457</strain>
    </source>
</reference>
<dbReference type="GO" id="GO:0042597">
    <property type="term" value="C:periplasmic space"/>
    <property type="evidence" value="ECO:0007669"/>
    <property type="project" value="InterPro"/>
</dbReference>
<sequence>MTGDDGPVSRTVLFALALVVVAAIAPTFGTARPANEIPVEDDPPDAASLSAPTANAWEEVPEVDVAMASAPSSVPNANDTSVDEVSVRAARTDGSLIVRLSWDDATADAVTPQAENRTPGVNTFWDAAALQLPADTSTHPGIAMGSERSQVNVWYWSAPNTTQELQAAGPGTTTTIPDTALDTNASYENGTWHVVFDRDLRVDDAGANRTTIEGERDVDVAIAVWNGSNAERSGQKAVSEWQYFPFGPGAQGPPYETILWVIAGLAIATVIVATTLGVRRT</sequence>
<dbReference type="AlphaFoldDB" id="A0A1I6K7S7"/>
<keyword evidence="1" id="KW-0813">Transport</keyword>
<dbReference type="InterPro" id="IPR019020">
    <property type="entry name" value="Cyt-c552/DMSO_Rdtase_haem-bd"/>
</dbReference>
<feature type="domain" description="Cytochrome c-552/DMSO reductase-like haem-binding" evidence="7">
    <location>
        <begin position="54"/>
        <end position="237"/>
    </location>
</feature>